<feature type="compositionally biased region" description="Gly residues" evidence="1">
    <location>
        <begin position="136"/>
        <end position="148"/>
    </location>
</feature>
<evidence type="ECO:0000313" key="2">
    <source>
        <dbReference type="EMBL" id="KAF0929588.1"/>
    </source>
</evidence>
<sequence length="213" mass="23487">MRVGRGLDDSDKGVGAGASIKCIEHMFFRLSEIRYTNIIYLFWSLVAAHREHQGWAWHSRDSVRRRAVKALLQSPLQGGGGGRGGRQFTGMILGNEVEEEKRRARIQRGRRNRTGTPTSGSGCKDGCGGAPRWWHQGGGSPGASGVGLGDDSRGVRWWRSLYSPSQAPVTMGSWRAARQPMGDGVRWSTCRRRHSTGDGMRRAGWQRLPGDSV</sequence>
<feature type="compositionally biased region" description="Basic residues" evidence="1">
    <location>
        <begin position="104"/>
        <end position="113"/>
    </location>
</feature>
<dbReference type="AlphaFoldDB" id="A0A6G1EY33"/>
<reference evidence="2 3" key="1">
    <citation type="submission" date="2019-11" db="EMBL/GenBank/DDBJ databases">
        <title>Whole genome sequence of Oryza granulata.</title>
        <authorList>
            <person name="Li W."/>
        </authorList>
    </citation>
    <scope>NUCLEOTIDE SEQUENCE [LARGE SCALE GENOMIC DNA]</scope>
    <source>
        <strain evidence="3">cv. Menghai</strain>
        <tissue evidence="2">Leaf</tissue>
    </source>
</reference>
<feature type="region of interest" description="Disordered" evidence="1">
    <location>
        <begin position="104"/>
        <end position="149"/>
    </location>
</feature>
<dbReference type="EMBL" id="SPHZ02000002">
    <property type="protein sequence ID" value="KAF0929588.1"/>
    <property type="molecule type" value="Genomic_DNA"/>
</dbReference>
<accession>A0A6G1EY33</accession>
<keyword evidence="3" id="KW-1185">Reference proteome</keyword>
<organism evidence="2 3">
    <name type="scientific">Oryza meyeriana var. granulata</name>
    <dbReference type="NCBI Taxonomy" id="110450"/>
    <lineage>
        <taxon>Eukaryota</taxon>
        <taxon>Viridiplantae</taxon>
        <taxon>Streptophyta</taxon>
        <taxon>Embryophyta</taxon>
        <taxon>Tracheophyta</taxon>
        <taxon>Spermatophyta</taxon>
        <taxon>Magnoliopsida</taxon>
        <taxon>Liliopsida</taxon>
        <taxon>Poales</taxon>
        <taxon>Poaceae</taxon>
        <taxon>BOP clade</taxon>
        <taxon>Oryzoideae</taxon>
        <taxon>Oryzeae</taxon>
        <taxon>Oryzinae</taxon>
        <taxon>Oryza</taxon>
        <taxon>Oryza meyeriana</taxon>
    </lineage>
</organism>
<gene>
    <name evidence="2" type="ORF">E2562_022786</name>
</gene>
<feature type="region of interest" description="Disordered" evidence="1">
    <location>
        <begin position="192"/>
        <end position="213"/>
    </location>
</feature>
<evidence type="ECO:0000313" key="3">
    <source>
        <dbReference type="Proteomes" id="UP000479710"/>
    </source>
</evidence>
<dbReference type="Proteomes" id="UP000479710">
    <property type="component" value="Unassembled WGS sequence"/>
</dbReference>
<comment type="caution">
    <text evidence="2">The sequence shown here is derived from an EMBL/GenBank/DDBJ whole genome shotgun (WGS) entry which is preliminary data.</text>
</comment>
<proteinExistence type="predicted"/>
<evidence type="ECO:0000256" key="1">
    <source>
        <dbReference type="SAM" id="MobiDB-lite"/>
    </source>
</evidence>
<protein>
    <submittedName>
        <fullName evidence="2">Uncharacterized protein</fullName>
    </submittedName>
</protein>
<name>A0A6G1EY33_9ORYZ</name>